<dbReference type="AlphaFoldDB" id="A0A0C3GVP8"/>
<dbReference type="Gene3D" id="1.20.5.170">
    <property type="match status" value="1"/>
</dbReference>
<dbReference type="GO" id="GO:0000976">
    <property type="term" value="F:transcription cis-regulatory region binding"/>
    <property type="evidence" value="ECO:0007669"/>
    <property type="project" value="InterPro"/>
</dbReference>
<dbReference type="GO" id="GO:0001228">
    <property type="term" value="F:DNA-binding transcription activator activity, RNA polymerase II-specific"/>
    <property type="evidence" value="ECO:0007669"/>
    <property type="project" value="TreeGrafter"/>
</dbReference>
<dbReference type="EMBL" id="KN832890">
    <property type="protein sequence ID" value="KIM94406.1"/>
    <property type="molecule type" value="Genomic_DNA"/>
</dbReference>
<dbReference type="InterPro" id="IPR050936">
    <property type="entry name" value="AP-1-like"/>
</dbReference>
<evidence type="ECO:0000313" key="3">
    <source>
        <dbReference type="EMBL" id="KIM94406.1"/>
    </source>
</evidence>
<reference evidence="4" key="2">
    <citation type="submission" date="2015-01" db="EMBL/GenBank/DDBJ databases">
        <title>Evolutionary Origins and Diversification of the Mycorrhizal Mutualists.</title>
        <authorList>
            <consortium name="DOE Joint Genome Institute"/>
            <consortium name="Mycorrhizal Genomics Consortium"/>
            <person name="Kohler A."/>
            <person name="Kuo A."/>
            <person name="Nagy L.G."/>
            <person name="Floudas D."/>
            <person name="Copeland A."/>
            <person name="Barry K.W."/>
            <person name="Cichocki N."/>
            <person name="Veneault-Fourrey C."/>
            <person name="LaButti K."/>
            <person name="Lindquist E.A."/>
            <person name="Lipzen A."/>
            <person name="Lundell T."/>
            <person name="Morin E."/>
            <person name="Murat C."/>
            <person name="Riley R."/>
            <person name="Ohm R."/>
            <person name="Sun H."/>
            <person name="Tunlid A."/>
            <person name="Henrissat B."/>
            <person name="Grigoriev I.V."/>
            <person name="Hibbett D.S."/>
            <person name="Martin F."/>
        </authorList>
    </citation>
    <scope>NUCLEOTIDE SEQUENCE [LARGE SCALE GENOMIC DNA]</scope>
    <source>
        <strain evidence="4">Zn</strain>
    </source>
</reference>
<dbReference type="CDD" id="cd14688">
    <property type="entry name" value="bZIP_YAP"/>
    <property type="match status" value="1"/>
</dbReference>
<dbReference type="GO" id="GO:0090575">
    <property type="term" value="C:RNA polymerase II transcription regulator complex"/>
    <property type="evidence" value="ECO:0007669"/>
    <property type="project" value="TreeGrafter"/>
</dbReference>
<dbReference type="InterPro" id="IPR046347">
    <property type="entry name" value="bZIP_sf"/>
</dbReference>
<dbReference type="Proteomes" id="UP000054321">
    <property type="component" value="Unassembled WGS sequence"/>
</dbReference>
<dbReference type="PANTHER" id="PTHR40621:SF6">
    <property type="entry name" value="AP-1-LIKE TRANSCRIPTION FACTOR YAP1-RELATED"/>
    <property type="match status" value="1"/>
</dbReference>
<organism evidence="3 4">
    <name type="scientific">Oidiodendron maius (strain Zn)</name>
    <dbReference type="NCBI Taxonomy" id="913774"/>
    <lineage>
        <taxon>Eukaryota</taxon>
        <taxon>Fungi</taxon>
        <taxon>Dikarya</taxon>
        <taxon>Ascomycota</taxon>
        <taxon>Pezizomycotina</taxon>
        <taxon>Leotiomycetes</taxon>
        <taxon>Leotiomycetes incertae sedis</taxon>
        <taxon>Myxotrichaceae</taxon>
        <taxon>Oidiodendron</taxon>
    </lineage>
</organism>
<sequence>MSNQKGGQKMAVARETLWKHSRRVLGDKYFAFLKGTEDPAPAALADQQANESVLDPKSEAYAKRREQIRRSQRTHRARTEKYVLGLEAEVGRLRLAHADCVALVKSLQREISQRGPQMECLSTARNTHLQHDSQDPANGSQEALRNSQLNTEPPADLQNSNGPPNSQVALCKTYLMLSAQTGLEFVMRLEEPCLNYVRRDLAASQDSLDSNNCLPTPPSPFITPLELAPEADQLILPSDRASAERLLALSSRLDLGDGLVTPIQAWDCIKAHPRAHLLTRDKMNDIIIRSYSFTACYRHGAALNKTEFEELLNAVLGEESTCI</sequence>
<dbReference type="SUPFAM" id="SSF57959">
    <property type="entry name" value="Leucine zipper domain"/>
    <property type="match status" value="1"/>
</dbReference>
<evidence type="ECO:0008006" key="5">
    <source>
        <dbReference type="Google" id="ProtNLM"/>
    </source>
</evidence>
<proteinExistence type="predicted"/>
<accession>A0A0C3GVP8</accession>
<dbReference type="InParanoid" id="A0A0C3GVP8"/>
<name>A0A0C3GVP8_OIDMZ</name>
<gene>
    <name evidence="3" type="ORF">OIDMADRAFT_60733</name>
</gene>
<dbReference type="PANTHER" id="PTHR40621">
    <property type="entry name" value="TRANSCRIPTION FACTOR KAPC-RELATED"/>
    <property type="match status" value="1"/>
</dbReference>
<protein>
    <recommendedName>
        <fullName evidence="5">BZIP domain-containing protein</fullName>
    </recommendedName>
</protein>
<reference evidence="3 4" key="1">
    <citation type="submission" date="2014-04" db="EMBL/GenBank/DDBJ databases">
        <authorList>
            <consortium name="DOE Joint Genome Institute"/>
            <person name="Kuo A."/>
            <person name="Martino E."/>
            <person name="Perotto S."/>
            <person name="Kohler A."/>
            <person name="Nagy L.G."/>
            <person name="Floudas D."/>
            <person name="Copeland A."/>
            <person name="Barry K.W."/>
            <person name="Cichocki N."/>
            <person name="Veneault-Fourrey C."/>
            <person name="LaButti K."/>
            <person name="Lindquist E.A."/>
            <person name="Lipzen A."/>
            <person name="Lundell T."/>
            <person name="Morin E."/>
            <person name="Murat C."/>
            <person name="Sun H."/>
            <person name="Tunlid A."/>
            <person name="Henrissat B."/>
            <person name="Grigoriev I.V."/>
            <person name="Hibbett D.S."/>
            <person name="Martin F."/>
            <person name="Nordberg H.P."/>
            <person name="Cantor M.N."/>
            <person name="Hua S.X."/>
        </authorList>
    </citation>
    <scope>NUCLEOTIDE SEQUENCE [LARGE SCALE GENOMIC DNA]</scope>
    <source>
        <strain evidence="3 4">Zn</strain>
    </source>
</reference>
<evidence type="ECO:0000256" key="1">
    <source>
        <dbReference type="ARBA" id="ARBA00004123"/>
    </source>
</evidence>
<dbReference type="HOGENOM" id="CLU_860793_0_0_1"/>
<comment type="subcellular location">
    <subcellularLocation>
        <location evidence="1">Nucleus</location>
    </subcellularLocation>
</comment>
<keyword evidence="2" id="KW-0539">Nucleus</keyword>
<evidence type="ECO:0000256" key="2">
    <source>
        <dbReference type="ARBA" id="ARBA00023242"/>
    </source>
</evidence>
<dbReference type="OrthoDB" id="2590011at2759"/>
<evidence type="ECO:0000313" key="4">
    <source>
        <dbReference type="Proteomes" id="UP000054321"/>
    </source>
</evidence>
<keyword evidence="4" id="KW-1185">Reference proteome</keyword>